<feature type="compositionally biased region" description="Basic residues" evidence="1">
    <location>
        <begin position="1"/>
        <end position="12"/>
    </location>
</feature>
<dbReference type="EMBL" id="SSTE01005744">
    <property type="protein sequence ID" value="KAA0060091.1"/>
    <property type="molecule type" value="Genomic_DNA"/>
</dbReference>
<protein>
    <submittedName>
        <fullName evidence="3">Gag protease polyprotein</fullName>
    </submittedName>
</protein>
<dbReference type="PANTHER" id="PTHR15503:SF45">
    <property type="entry name" value="RNA-DIRECTED DNA POLYMERASE HOMOLOG"/>
    <property type="match status" value="1"/>
</dbReference>
<dbReference type="Proteomes" id="UP000321393">
    <property type="component" value="Unassembled WGS sequence"/>
</dbReference>
<dbReference type="GO" id="GO:0006508">
    <property type="term" value="P:proteolysis"/>
    <property type="evidence" value="ECO:0007669"/>
    <property type="project" value="UniProtKB-KW"/>
</dbReference>
<evidence type="ECO:0000259" key="2">
    <source>
        <dbReference type="Pfam" id="PF03732"/>
    </source>
</evidence>
<dbReference type="InterPro" id="IPR005162">
    <property type="entry name" value="Retrotrans_gag_dom"/>
</dbReference>
<organism evidence="3 4">
    <name type="scientific">Cucumis melo var. makuwa</name>
    <name type="common">Oriental melon</name>
    <dbReference type="NCBI Taxonomy" id="1194695"/>
    <lineage>
        <taxon>Eukaryota</taxon>
        <taxon>Viridiplantae</taxon>
        <taxon>Streptophyta</taxon>
        <taxon>Embryophyta</taxon>
        <taxon>Tracheophyta</taxon>
        <taxon>Spermatophyta</taxon>
        <taxon>Magnoliopsida</taxon>
        <taxon>eudicotyledons</taxon>
        <taxon>Gunneridae</taxon>
        <taxon>Pentapetalae</taxon>
        <taxon>rosids</taxon>
        <taxon>fabids</taxon>
        <taxon>Cucurbitales</taxon>
        <taxon>Cucurbitaceae</taxon>
        <taxon>Benincaseae</taxon>
        <taxon>Cucumis</taxon>
    </lineage>
</organism>
<name>A0A5A7V2V4_CUCMM</name>
<evidence type="ECO:0000313" key="3">
    <source>
        <dbReference type="EMBL" id="KAA0060091.1"/>
    </source>
</evidence>
<sequence length="323" mass="36878">MLPRRGARRGGRGGREREAGRVQPESQPTVQVVNLAALVTHADLAAMEQSVSDQLSKEAKHLRDFRKYNPKTFDGSLEDPTKAQMWLNFVETILWYMKCPNNQKVQCIVIRLIDRGTTCLRNAKRQKFLNLQQDNRTVEQYDAEFNMLSRFAPEMVATEAIRTDKFVRGLRSRAPRLCFINVYSIWGGMDWLAANHASIDCSRKNVVFNPLKGTSFKFKGVGTVVLPKMISTMKASKLLNKGTLRLLPHMEIDFVIELEPGTVSISRAAYRITPAELKELKVQLELNKVTVKNKYPLLRIDGLFDQLQGAIMFFKIDLWSGYH</sequence>
<dbReference type="PANTHER" id="PTHR15503">
    <property type="entry name" value="LDOC1 RELATED"/>
    <property type="match status" value="1"/>
</dbReference>
<comment type="caution">
    <text evidence="3">The sequence shown here is derived from an EMBL/GenBank/DDBJ whole genome shotgun (WGS) entry which is preliminary data.</text>
</comment>
<dbReference type="InterPro" id="IPR043128">
    <property type="entry name" value="Rev_trsase/Diguanyl_cyclase"/>
</dbReference>
<dbReference type="AlphaFoldDB" id="A0A5A7V2V4"/>
<dbReference type="OrthoDB" id="1728774at2759"/>
<dbReference type="InterPro" id="IPR032567">
    <property type="entry name" value="RTL1-rel"/>
</dbReference>
<gene>
    <name evidence="3" type="ORF">E6C27_scaffold39G00070</name>
</gene>
<dbReference type="SUPFAM" id="SSF56672">
    <property type="entry name" value="DNA/RNA polymerases"/>
    <property type="match status" value="1"/>
</dbReference>
<proteinExistence type="predicted"/>
<feature type="domain" description="Retrotransposon gag" evidence="2">
    <location>
        <begin position="122"/>
        <end position="171"/>
    </location>
</feature>
<reference evidence="3 4" key="1">
    <citation type="submission" date="2019-08" db="EMBL/GenBank/DDBJ databases">
        <title>Draft genome sequences of two oriental melons (Cucumis melo L. var makuwa).</title>
        <authorList>
            <person name="Kwon S.-Y."/>
        </authorList>
    </citation>
    <scope>NUCLEOTIDE SEQUENCE [LARGE SCALE GENOMIC DNA]</scope>
    <source>
        <strain evidence="4">cv. SW 3</strain>
        <tissue evidence="3">Leaf</tissue>
    </source>
</reference>
<dbReference type="GO" id="GO:0008233">
    <property type="term" value="F:peptidase activity"/>
    <property type="evidence" value="ECO:0007669"/>
    <property type="project" value="UniProtKB-KW"/>
</dbReference>
<dbReference type="Gene3D" id="3.30.70.270">
    <property type="match status" value="1"/>
</dbReference>
<evidence type="ECO:0000256" key="1">
    <source>
        <dbReference type="SAM" id="MobiDB-lite"/>
    </source>
</evidence>
<evidence type="ECO:0000313" key="4">
    <source>
        <dbReference type="Proteomes" id="UP000321393"/>
    </source>
</evidence>
<dbReference type="Pfam" id="PF03732">
    <property type="entry name" value="Retrotrans_gag"/>
    <property type="match status" value="1"/>
</dbReference>
<accession>A0A5A7V2V4</accession>
<dbReference type="InterPro" id="IPR043502">
    <property type="entry name" value="DNA/RNA_pol_sf"/>
</dbReference>
<keyword evidence="3" id="KW-0378">Hydrolase</keyword>
<feature type="region of interest" description="Disordered" evidence="1">
    <location>
        <begin position="1"/>
        <end position="28"/>
    </location>
</feature>
<keyword evidence="3" id="KW-0645">Protease</keyword>